<proteinExistence type="predicted"/>
<name>A0ABM1U9C3_MICOH</name>
<feature type="transmembrane region" description="Helical" evidence="1">
    <location>
        <begin position="12"/>
        <end position="31"/>
    </location>
</feature>
<evidence type="ECO:0000313" key="2">
    <source>
        <dbReference type="Proteomes" id="UP000694915"/>
    </source>
</evidence>
<keyword evidence="1" id="KW-0472">Membrane</keyword>
<reference evidence="3" key="1">
    <citation type="submission" date="2025-08" db="UniProtKB">
        <authorList>
            <consortium name="RefSeq"/>
        </authorList>
    </citation>
    <scope>IDENTIFICATION</scope>
</reference>
<feature type="transmembrane region" description="Helical" evidence="1">
    <location>
        <begin position="37"/>
        <end position="64"/>
    </location>
</feature>
<keyword evidence="1" id="KW-1133">Transmembrane helix</keyword>
<feature type="transmembrane region" description="Helical" evidence="1">
    <location>
        <begin position="76"/>
        <end position="94"/>
    </location>
</feature>
<dbReference type="RefSeq" id="XP_026638585.1">
    <property type="nucleotide sequence ID" value="XM_026782784.1"/>
</dbReference>
<accession>A0ABM1U9C3</accession>
<dbReference type="Proteomes" id="UP000694915">
    <property type="component" value="Chromosome 1"/>
</dbReference>
<feature type="transmembrane region" description="Helical" evidence="1">
    <location>
        <begin position="146"/>
        <end position="168"/>
    </location>
</feature>
<protein>
    <submittedName>
        <fullName evidence="3">Transmembrane protein 212 isoform X1</fullName>
    </submittedName>
</protein>
<evidence type="ECO:0000313" key="3">
    <source>
        <dbReference type="RefSeq" id="XP_026638585.1"/>
    </source>
</evidence>
<keyword evidence="1 3" id="KW-0812">Transmembrane</keyword>
<keyword evidence="2" id="KW-1185">Reference proteome</keyword>
<dbReference type="GeneID" id="102001678"/>
<gene>
    <name evidence="3" type="primary">Tmem212</name>
</gene>
<evidence type="ECO:0000256" key="1">
    <source>
        <dbReference type="SAM" id="Phobius"/>
    </source>
</evidence>
<sequence>MKGPYQAAGRTLLTLGSLSIISGVLAFFPVFSCNLQYAGWSVWIACPIWNGALAITAGALVLLAHREWSQRHLWEAGFTFAVLSIMGCPLHFAIALESALLGPYCFYSFSGVAGTNYLGYAVTFPFPYTAFPSVCVDPLHYEEYHLTLQVLDLCLSLVLFCVSLAVFVKLSTRLVQNGHVNVSSPWIRKLRGRTTWEFLRGLPRSAAMVTRVQHDAGSQ</sequence>
<organism evidence="2 3">
    <name type="scientific">Microtus ochrogaster</name>
    <name type="common">Prairie vole</name>
    <dbReference type="NCBI Taxonomy" id="79684"/>
    <lineage>
        <taxon>Eukaryota</taxon>
        <taxon>Metazoa</taxon>
        <taxon>Chordata</taxon>
        <taxon>Craniata</taxon>
        <taxon>Vertebrata</taxon>
        <taxon>Euteleostomi</taxon>
        <taxon>Mammalia</taxon>
        <taxon>Eutheria</taxon>
        <taxon>Euarchontoglires</taxon>
        <taxon>Glires</taxon>
        <taxon>Rodentia</taxon>
        <taxon>Myomorpha</taxon>
        <taxon>Muroidea</taxon>
        <taxon>Cricetidae</taxon>
        <taxon>Arvicolinae</taxon>
        <taxon>Microtus</taxon>
    </lineage>
</organism>